<organism evidence="2 3">
    <name type="scientific">Raoultibacter timonensis</name>
    <dbReference type="NCBI Taxonomy" id="1907662"/>
    <lineage>
        <taxon>Bacteria</taxon>
        <taxon>Bacillati</taxon>
        <taxon>Actinomycetota</taxon>
        <taxon>Coriobacteriia</taxon>
        <taxon>Eggerthellales</taxon>
        <taxon>Eggerthellaceae</taxon>
        <taxon>Raoultibacter</taxon>
    </lineage>
</organism>
<keyword evidence="1" id="KW-0472">Membrane</keyword>
<evidence type="ECO:0008006" key="4">
    <source>
        <dbReference type="Google" id="ProtNLM"/>
    </source>
</evidence>
<accession>A0ABM7WL74</accession>
<evidence type="ECO:0000256" key="1">
    <source>
        <dbReference type="SAM" id="Phobius"/>
    </source>
</evidence>
<dbReference type="RefSeq" id="WP_244386288.1">
    <property type="nucleotide sequence ID" value="NZ_AP025564.1"/>
</dbReference>
<feature type="transmembrane region" description="Helical" evidence="1">
    <location>
        <begin position="55"/>
        <end position="74"/>
    </location>
</feature>
<name>A0ABM7WL74_9ACTN</name>
<keyword evidence="1" id="KW-1133">Transmembrane helix</keyword>
<feature type="transmembrane region" description="Helical" evidence="1">
    <location>
        <begin position="26"/>
        <end position="43"/>
    </location>
</feature>
<keyword evidence="3" id="KW-1185">Reference proteome</keyword>
<proteinExistence type="predicted"/>
<reference evidence="2 3" key="1">
    <citation type="submission" date="2022-01" db="EMBL/GenBank/DDBJ databases">
        <title>Novel bile acid biosynthetic pathways are enriched in the microbiome of centenarians.</title>
        <authorList>
            <person name="Sato Y."/>
            <person name="Atarashi K."/>
            <person name="Plichta R.D."/>
            <person name="Arai Y."/>
            <person name="Sasajima S."/>
            <person name="Kearney M.S."/>
            <person name="Suda W."/>
            <person name="Takeshita K."/>
            <person name="Sasaki T."/>
            <person name="Okamoto S."/>
            <person name="Skelly N.A."/>
            <person name="Okamura Y."/>
            <person name="Vlamakis H."/>
            <person name="Li Y."/>
            <person name="Tanoue T."/>
            <person name="Takei H."/>
            <person name="Nittono H."/>
            <person name="Narushima S."/>
            <person name="Irie J."/>
            <person name="Itoh H."/>
            <person name="Moriya K."/>
            <person name="Sugiura Y."/>
            <person name="Suematsu M."/>
            <person name="Moritoki N."/>
            <person name="Shibata S."/>
            <person name="Littman R.D."/>
            <person name="Fischbach A.M."/>
            <person name="Uwamino Y."/>
            <person name="Inoue T."/>
            <person name="Honda A."/>
            <person name="Hattori M."/>
            <person name="Murai T."/>
            <person name="Xavier J.R."/>
            <person name="Hirose N."/>
            <person name="Honda K."/>
        </authorList>
    </citation>
    <scope>NUCLEOTIDE SEQUENCE [LARGE SCALE GENOMIC DNA]</scope>
    <source>
        <strain evidence="2 3">CE91-St30</strain>
    </source>
</reference>
<dbReference type="Proteomes" id="UP001320544">
    <property type="component" value="Chromosome"/>
</dbReference>
<protein>
    <recommendedName>
        <fullName evidence="4">DMSO/TMAO reductase YedYZ heme-binding membrane subunit</fullName>
    </recommendedName>
</protein>
<keyword evidence="1" id="KW-0812">Transmembrane</keyword>
<evidence type="ECO:0000313" key="2">
    <source>
        <dbReference type="EMBL" id="BDE97136.1"/>
    </source>
</evidence>
<feature type="transmembrane region" description="Helical" evidence="1">
    <location>
        <begin position="194"/>
        <end position="214"/>
    </location>
</feature>
<feature type="transmembrane region" description="Helical" evidence="1">
    <location>
        <begin position="95"/>
        <end position="115"/>
    </location>
</feature>
<feature type="transmembrane region" description="Helical" evidence="1">
    <location>
        <begin position="166"/>
        <end position="188"/>
    </location>
</feature>
<evidence type="ECO:0000313" key="3">
    <source>
        <dbReference type="Proteomes" id="UP001320544"/>
    </source>
</evidence>
<sequence>MSFALIFVVTSVVVVALAGFIKGVPWLFYGLSIVAVVVLFAGVEGYIDGGWWKPLILLVKRCMLALSLFTIVMFTGALSRESWLGVRLRSIRSELSIVACILCVGHVCQYLVAYVSRAIAGSLDLQTGASICIALVLFVLLIVLGVTSGNAMKRRMKGVSWKRIQWFAYPFFLLTYVHLMLMIAPAALLGSEQAIVNVALYSIVFAAYVIMRLYRYEKDKRARLSAEARGGAGGLAGTEG</sequence>
<dbReference type="EMBL" id="AP025564">
    <property type="protein sequence ID" value="BDE97136.1"/>
    <property type="molecule type" value="Genomic_DNA"/>
</dbReference>
<feature type="transmembrane region" description="Helical" evidence="1">
    <location>
        <begin position="127"/>
        <end position="146"/>
    </location>
</feature>
<feature type="transmembrane region" description="Helical" evidence="1">
    <location>
        <begin position="6"/>
        <end position="21"/>
    </location>
</feature>
<gene>
    <name evidence="2" type="ORF">CE91St30_24690</name>
</gene>